<accession>A0ACB5RBW1</accession>
<evidence type="ECO:0000313" key="1">
    <source>
        <dbReference type="EMBL" id="GKX66625.1"/>
    </source>
</evidence>
<gene>
    <name evidence="1" type="primary">cysS_1</name>
    <name evidence="1" type="ORF">rsdtw13_18830</name>
</gene>
<reference evidence="1" key="1">
    <citation type="journal article" date="2025" name="Int. J. Syst. Evol. Microbiol.">
        <title>Inconstantimicrobium mannanitabidum sp. nov., a novel member of the family Clostridiaceae isolated from anoxic soil under the treatment of reductive soil disinfestation.</title>
        <authorList>
            <person name="Ueki A."/>
            <person name="Tonouchi A."/>
            <person name="Honma S."/>
            <person name="Kaku N."/>
            <person name="Ueki K."/>
        </authorList>
    </citation>
    <scope>NUCLEOTIDE SEQUENCE</scope>
    <source>
        <strain evidence="1">TW13</strain>
    </source>
</reference>
<protein>
    <submittedName>
        <fullName evidence="1">Cysteine--tRNA ligase</fullName>
    </submittedName>
</protein>
<evidence type="ECO:0000313" key="2">
    <source>
        <dbReference type="Proteomes" id="UP001058074"/>
    </source>
</evidence>
<name>A0ACB5RBW1_9CLOT</name>
<proteinExistence type="predicted"/>
<dbReference type="Proteomes" id="UP001058074">
    <property type="component" value="Unassembled WGS sequence"/>
</dbReference>
<sequence>MKLKIYNSESRRKEEFNEIENGEVKLYTCGPTVYNYAHIGNLRTYIFEDVLKKVLKYQGYKVKHVMNITDVGHLQSDGDEGEDKMELGAKRENKNVLELARFYEEAFFKDLERLNIEPPTVKARATEHIEDMINLIKLLESKGYTYVANRNVYFSIDKFPNYDKLANLNVTELMAGSRIEVDKFKKNPLDFVLWFVNSKYKNHILQWDSPWGIGFPGWHMECSAIAIKYLGENIDIHCGGIDHLPVHHTNEVAQSEAALGHKWVNYWVHGNYLILENEKMSKSSGTFYTLDKLIEDGFSPMDYRFYVLQSQYRKTLTFNYESLHEAKKSFESMKNRIFTVINNINKDESINEAAIEAFKDKFNESIYDDLNLANAFTVLHEVIKSKDLNNIEKKLLIGDFDRVFSLDLLNVAKPITLDKDKAEKVEDLIKERSLARANKQWKKADEIRDLLLEQNIEIKDTKEGTTWRLM</sequence>
<keyword evidence="2" id="KW-1185">Reference proteome</keyword>
<organism evidence="1 2">
    <name type="scientific">Inconstantimicrobium mannanitabidum</name>
    <dbReference type="NCBI Taxonomy" id="1604901"/>
    <lineage>
        <taxon>Bacteria</taxon>
        <taxon>Bacillati</taxon>
        <taxon>Bacillota</taxon>
        <taxon>Clostridia</taxon>
        <taxon>Eubacteriales</taxon>
        <taxon>Clostridiaceae</taxon>
        <taxon>Inconstantimicrobium</taxon>
    </lineage>
</organism>
<keyword evidence="1" id="KW-0436">Ligase</keyword>
<comment type="caution">
    <text evidence="1">The sequence shown here is derived from an EMBL/GenBank/DDBJ whole genome shotgun (WGS) entry which is preliminary data.</text>
</comment>
<dbReference type="EMBL" id="BROD01000001">
    <property type="protein sequence ID" value="GKX66625.1"/>
    <property type="molecule type" value="Genomic_DNA"/>
</dbReference>